<evidence type="ECO:0000313" key="2">
    <source>
        <dbReference type="EMBL" id="AII15052.1"/>
    </source>
</evidence>
<dbReference type="KEGG" id="caj:CIG1485E_1218"/>
<keyword evidence="1" id="KW-0472">Membrane</keyword>
<feature type="transmembrane region" description="Helical" evidence="1">
    <location>
        <begin position="48"/>
        <end position="68"/>
    </location>
</feature>
<dbReference type="STRING" id="1244531.CIG2463D_1309"/>
<dbReference type="Proteomes" id="UP000028486">
    <property type="component" value="Chromosome"/>
</dbReference>
<proteinExistence type="predicted"/>
<sequence>MSEEKSSRAKKINTTIKAADNLSLGISMVVAVAIGFGIGYGLKSLTGSNWGLGVGIFIGVAATFNNVYKAYKSQVKSYEEFKDQKPLKTKDDDDEI</sequence>
<keyword evidence="3" id="KW-1185">Reference proteome</keyword>
<reference evidence="3" key="1">
    <citation type="journal article" date="2014" name="Genome Announc.">
        <title>Complete Genome Sequence of Campylobacter iguaniorum Strain 1485ET, Isolated from a Bearded Dragon (Pogona vitticeps).</title>
        <authorList>
            <person name="Gilbert M.J."/>
            <person name="Miller W.G."/>
            <person name="Yee E."/>
            <person name="Kik M."/>
            <person name="Wagenaar J.A."/>
            <person name="Duim B."/>
        </authorList>
    </citation>
    <scope>NUCLEOTIDE SEQUENCE [LARGE SCALE GENOMIC DNA]</scope>
    <source>
        <strain evidence="3">1485E</strain>
    </source>
</reference>
<feature type="transmembrane region" description="Helical" evidence="1">
    <location>
        <begin position="21"/>
        <end position="42"/>
    </location>
</feature>
<keyword evidence="1" id="KW-1133">Transmembrane helix</keyword>
<dbReference type="OrthoDB" id="5329702at2"/>
<dbReference type="eggNOG" id="COG5336">
    <property type="taxonomic scope" value="Bacteria"/>
</dbReference>
<dbReference type="Pfam" id="PF09527">
    <property type="entry name" value="ATPase_gene1"/>
    <property type="match status" value="1"/>
</dbReference>
<keyword evidence="1" id="KW-0812">Transmembrane</keyword>
<evidence type="ECO:0000256" key="1">
    <source>
        <dbReference type="SAM" id="Phobius"/>
    </source>
</evidence>
<protein>
    <submittedName>
        <fullName evidence="2">Hypothetical ATPase-related protein</fullName>
    </submittedName>
</protein>
<accession>A0A076FCA6</accession>
<evidence type="ECO:0000313" key="3">
    <source>
        <dbReference type="Proteomes" id="UP000028486"/>
    </source>
</evidence>
<name>A0A076FCA6_9BACT</name>
<dbReference type="AlphaFoldDB" id="A0A076FCA6"/>
<dbReference type="RefSeq" id="WP_038454652.1">
    <property type="nucleotide sequence ID" value="NZ_CP009043.1"/>
</dbReference>
<dbReference type="EMBL" id="CP009043">
    <property type="protein sequence ID" value="AII15052.1"/>
    <property type="molecule type" value="Genomic_DNA"/>
</dbReference>
<gene>
    <name evidence="2" type="ORF">CIG1485E_1218</name>
</gene>
<organism evidence="2 3">
    <name type="scientific">Campylobacter iguaniorum</name>
    <dbReference type="NCBI Taxonomy" id="1244531"/>
    <lineage>
        <taxon>Bacteria</taxon>
        <taxon>Pseudomonadati</taxon>
        <taxon>Campylobacterota</taxon>
        <taxon>Epsilonproteobacteria</taxon>
        <taxon>Campylobacterales</taxon>
        <taxon>Campylobacteraceae</taxon>
        <taxon>Campylobacter</taxon>
    </lineage>
</organism>
<dbReference type="HOGENOM" id="CLU_137927_1_1_7"/>
<dbReference type="InterPro" id="IPR032820">
    <property type="entry name" value="ATPase_put"/>
</dbReference>